<comment type="similarity">
    <text evidence="1">Belongs to the FLZ family.</text>
</comment>
<dbReference type="InterPro" id="IPR007650">
    <property type="entry name" value="Zf-FLZ_dom"/>
</dbReference>
<accession>A0AAV7E448</accession>
<dbReference type="Proteomes" id="UP000825729">
    <property type="component" value="Unassembled WGS sequence"/>
</dbReference>
<gene>
    <name evidence="4" type="ORF">H6P81_014693</name>
</gene>
<dbReference type="Pfam" id="PF04570">
    <property type="entry name" value="zf-FLZ"/>
    <property type="match status" value="1"/>
</dbReference>
<evidence type="ECO:0000256" key="1">
    <source>
        <dbReference type="ARBA" id="ARBA00009374"/>
    </source>
</evidence>
<dbReference type="AlphaFoldDB" id="A0AAV7E448"/>
<evidence type="ECO:0000256" key="2">
    <source>
        <dbReference type="ARBA" id="ARBA00022723"/>
    </source>
</evidence>
<keyword evidence="2" id="KW-0479">Metal-binding</keyword>
<comment type="caution">
    <text evidence="4">The sequence shown here is derived from an EMBL/GenBank/DDBJ whole genome shotgun (WGS) entry which is preliminary data.</text>
</comment>
<name>A0AAV7E448_ARIFI</name>
<evidence type="ECO:0000313" key="4">
    <source>
        <dbReference type="EMBL" id="KAG9443353.1"/>
    </source>
</evidence>
<protein>
    <recommendedName>
        <fullName evidence="3">FLZ-type domain-containing protein</fullName>
    </recommendedName>
</protein>
<dbReference type="GO" id="GO:0046872">
    <property type="term" value="F:metal ion binding"/>
    <property type="evidence" value="ECO:0007669"/>
    <property type="project" value="UniProtKB-KW"/>
</dbReference>
<evidence type="ECO:0000313" key="5">
    <source>
        <dbReference type="Proteomes" id="UP000825729"/>
    </source>
</evidence>
<sequence>MAGVVFSIEPEDCNVGKIPDSFLKICSQCGRDNESHSLIFMYSDKAFCSATCFMRQKRKNDLKEFGKAIEGLMKKKKLI</sequence>
<keyword evidence="5" id="KW-1185">Reference proteome</keyword>
<reference evidence="4 5" key="1">
    <citation type="submission" date="2021-07" db="EMBL/GenBank/DDBJ databases">
        <title>The Aristolochia fimbriata genome: insights into angiosperm evolution, floral development and chemical biosynthesis.</title>
        <authorList>
            <person name="Jiao Y."/>
        </authorList>
    </citation>
    <scope>NUCLEOTIDE SEQUENCE [LARGE SCALE GENOMIC DNA]</scope>
    <source>
        <strain evidence="4">IBCAS-2021</strain>
        <tissue evidence="4">Leaf</tissue>
    </source>
</reference>
<feature type="domain" description="FLZ-type" evidence="3">
    <location>
        <begin position="19"/>
        <end position="55"/>
    </location>
</feature>
<organism evidence="4 5">
    <name type="scientific">Aristolochia fimbriata</name>
    <name type="common">White veined hardy Dutchman's pipe vine</name>
    <dbReference type="NCBI Taxonomy" id="158543"/>
    <lineage>
        <taxon>Eukaryota</taxon>
        <taxon>Viridiplantae</taxon>
        <taxon>Streptophyta</taxon>
        <taxon>Embryophyta</taxon>
        <taxon>Tracheophyta</taxon>
        <taxon>Spermatophyta</taxon>
        <taxon>Magnoliopsida</taxon>
        <taxon>Magnoliidae</taxon>
        <taxon>Piperales</taxon>
        <taxon>Aristolochiaceae</taxon>
        <taxon>Aristolochia</taxon>
    </lineage>
</organism>
<dbReference type="EMBL" id="JAINDJ010000006">
    <property type="protein sequence ID" value="KAG9443353.1"/>
    <property type="molecule type" value="Genomic_DNA"/>
</dbReference>
<evidence type="ECO:0000259" key="3">
    <source>
        <dbReference type="Pfam" id="PF04570"/>
    </source>
</evidence>
<proteinExistence type="inferred from homology"/>